<feature type="transmembrane region" description="Helical" evidence="5">
    <location>
        <begin position="288"/>
        <end position="306"/>
    </location>
</feature>
<feature type="domain" description="Major facilitator superfamily (MFS) profile" evidence="6">
    <location>
        <begin position="221"/>
        <end position="409"/>
    </location>
</feature>
<keyword evidence="8" id="KW-1185">Reference proteome</keyword>
<evidence type="ECO:0000256" key="2">
    <source>
        <dbReference type="ARBA" id="ARBA00022692"/>
    </source>
</evidence>
<evidence type="ECO:0000256" key="3">
    <source>
        <dbReference type="ARBA" id="ARBA00022989"/>
    </source>
</evidence>
<feature type="transmembrane region" description="Helical" evidence="5">
    <location>
        <begin position="103"/>
        <end position="123"/>
    </location>
</feature>
<evidence type="ECO:0000313" key="8">
    <source>
        <dbReference type="Proteomes" id="UP001519332"/>
    </source>
</evidence>
<dbReference type="Proteomes" id="UP001519332">
    <property type="component" value="Unassembled WGS sequence"/>
</dbReference>
<dbReference type="Gene3D" id="1.20.1250.20">
    <property type="entry name" value="MFS general substrate transporter like domains"/>
    <property type="match status" value="1"/>
</dbReference>
<gene>
    <name evidence="7" type="ORF">JOF56_002992</name>
</gene>
<keyword evidence="4 5" id="KW-0472">Membrane</keyword>
<feature type="transmembrane region" description="Helical" evidence="5">
    <location>
        <begin position="175"/>
        <end position="196"/>
    </location>
</feature>
<dbReference type="RefSeq" id="WP_307855107.1">
    <property type="nucleotide sequence ID" value="NZ_JAGINW010000001.1"/>
</dbReference>
<dbReference type="PANTHER" id="PTHR23542:SF1">
    <property type="entry name" value="MAJOR FACILITATOR SUPERFAMILY (MFS) PROFILE DOMAIN-CONTAINING PROTEIN"/>
    <property type="match status" value="1"/>
</dbReference>
<evidence type="ECO:0000256" key="1">
    <source>
        <dbReference type="ARBA" id="ARBA00004651"/>
    </source>
</evidence>
<dbReference type="PROSITE" id="PS50850">
    <property type="entry name" value="MFS"/>
    <property type="match status" value="1"/>
</dbReference>
<evidence type="ECO:0000313" key="7">
    <source>
        <dbReference type="EMBL" id="MBP2322607.1"/>
    </source>
</evidence>
<evidence type="ECO:0000259" key="6">
    <source>
        <dbReference type="PROSITE" id="PS50850"/>
    </source>
</evidence>
<feature type="transmembrane region" description="Helical" evidence="5">
    <location>
        <begin position="377"/>
        <end position="395"/>
    </location>
</feature>
<feature type="transmembrane region" description="Helical" evidence="5">
    <location>
        <begin position="144"/>
        <end position="169"/>
    </location>
</feature>
<dbReference type="SUPFAM" id="SSF103473">
    <property type="entry name" value="MFS general substrate transporter"/>
    <property type="match status" value="1"/>
</dbReference>
<dbReference type="InterPro" id="IPR011701">
    <property type="entry name" value="MFS"/>
</dbReference>
<feature type="transmembrane region" description="Helical" evidence="5">
    <location>
        <begin position="312"/>
        <end position="336"/>
    </location>
</feature>
<comment type="caution">
    <text evidence="7">The sequence shown here is derived from an EMBL/GenBank/DDBJ whole genome shotgun (WGS) entry which is preliminary data.</text>
</comment>
<protein>
    <submittedName>
        <fullName evidence="7">MFS family permease</fullName>
    </submittedName>
</protein>
<organism evidence="7 8">
    <name type="scientific">Kibdelosporangium banguiense</name>
    <dbReference type="NCBI Taxonomy" id="1365924"/>
    <lineage>
        <taxon>Bacteria</taxon>
        <taxon>Bacillati</taxon>
        <taxon>Actinomycetota</taxon>
        <taxon>Actinomycetes</taxon>
        <taxon>Pseudonocardiales</taxon>
        <taxon>Pseudonocardiaceae</taxon>
        <taxon>Kibdelosporangium</taxon>
    </lineage>
</organism>
<reference evidence="7 8" key="1">
    <citation type="submission" date="2021-03" db="EMBL/GenBank/DDBJ databases">
        <title>Sequencing the genomes of 1000 actinobacteria strains.</title>
        <authorList>
            <person name="Klenk H.-P."/>
        </authorList>
    </citation>
    <scope>NUCLEOTIDE SEQUENCE [LARGE SCALE GENOMIC DNA]</scope>
    <source>
        <strain evidence="7 8">DSM 46670</strain>
    </source>
</reference>
<comment type="subcellular location">
    <subcellularLocation>
        <location evidence="1">Cell membrane</location>
        <topology evidence="1">Multi-pass membrane protein</topology>
    </subcellularLocation>
</comment>
<evidence type="ECO:0000256" key="5">
    <source>
        <dbReference type="SAM" id="Phobius"/>
    </source>
</evidence>
<feature type="transmembrane region" description="Helical" evidence="5">
    <location>
        <begin position="45"/>
        <end position="64"/>
    </location>
</feature>
<keyword evidence="3 5" id="KW-1133">Transmembrane helix</keyword>
<keyword evidence="2 5" id="KW-0812">Transmembrane</keyword>
<name>A0ABS4TDW1_9PSEU</name>
<dbReference type="Pfam" id="PF07690">
    <property type="entry name" value="MFS_1"/>
    <property type="match status" value="1"/>
</dbReference>
<feature type="transmembrane region" description="Helical" evidence="5">
    <location>
        <begin position="348"/>
        <end position="371"/>
    </location>
</feature>
<dbReference type="InterPro" id="IPR020846">
    <property type="entry name" value="MFS_dom"/>
</dbReference>
<feature type="transmembrane region" description="Helical" evidence="5">
    <location>
        <begin position="217"/>
        <end position="239"/>
    </location>
</feature>
<feature type="transmembrane region" description="Helical" evidence="5">
    <location>
        <begin position="76"/>
        <end position="97"/>
    </location>
</feature>
<proteinExistence type="predicted"/>
<sequence length="409" mass="41162">MLQPYRDLAAVPRVPGLLTWTMLGRLHLTGTPLAMSFLIAGWTDSYALAGVVGAALMAGIGVAGPVRGRAADRRGAARLLVVTGISYGVGLTVIAFIPSLLPAAWWPVMAVAAFVVGLSNPPVIPVSRAVWPRLLKGPALNSVYTVDATLTELLYAVGPLLAAFLVALVSPAASIVISGALATVGALGFAKMLSLAGQSGPVPASTDGETRRDRVGLLNTPGILASLGLALCLVAALLMVDMTIVGWAREVGAPILAGVLGAVWAIGSGIGGLVAGGLSGMPRLTRRVLLNLLGVAALVPVLPPVFDPASPWLIGLVLLLGGAAIAPAAAAANARVGEIAPPERRTEAYGWLSSASTVGFSIALPTSGFLLDHGGPSVAAAGAVVFVVLGVLLAVRIPAPKPVPEPALS</sequence>
<dbReference type="EMBL" id="JAGINW010000001">
    <property type="protein sequence ID" value="MBP2322607.1"/>
    <property type="molecule type" value="Genomic_DNA"/>
</dbReference>
<dbReference type="PANTHER" id="PTHR23542">
    <property type="match status" value="1"/>
</dbReference>
<accession>A0ABS4TDW1</accession>
<evidence type="ECO:0000256" key="4">
    <source>
        <dbReference type="ARBA" id="ARBA00023136"/>
    </source>
</evidence>
<feature type="transmembrane region" description="Helical" evidence="5">
    <location>
        <begin position="251"/>
        <end position="276"/>
    </location>
</feature>
<dbReference type="InterPro" id="IPR036259">
    <property type="entry name" value="MFS_trans_sf"/>
</dbReference>